<dbReference type="EC" id="2.4.1.141" evidence="3"/>
<evidence type="ECO:0000256" key="1">
    <source>
        <dbReference type="ARBA" id="ARBA00004240"/>
    </source>
</evidence>
<evidence type="ECO:0000259" key="8">
    <source>
        <dbReference type="Pfam" id="PF04101"/>
    </source>
</evidence>
<dbReference type="PANTHER" id="PTHR12867:SF6">
    <property type="entry name" value="N-ACETYLGLUCOSAMINYLDIPHOSPHODOLICHOL N-ACETYLGLUCOSAMINYLTRANSFERASE"/>
    <property type="match status" value="1"/>
</dbReference>
<dbReference type="AlphaFoldDB" id="A0A232EUX3"/>
<dbReference type="OrthoDB" id="20273at2759"/>
<dbReference type="InterPro" id="IPR007235">
    <property type="entry name" value="Glyco_trans_28_C"/>
</dbReference>
<dbReference type="GO" id="GO:0004577">
    <property type="term" value="F:N-acetylglucosaminyldiphosphodolichol N-acetylglucosaminyltransferase activity"/>
    <property type="evidence" value="ECO:0007669"/>
    <property type="project" value="UniProtKB-EC"/>
</dbReference>
<dbReference type="Pfam" id="PF04101">
    <property type="entry name" value="Glyco_tran_28_C"/>
    <property type="match status" value="1"/>
</dbReference>
<evidence type="ECO:0000256" key="4">
    <source>
        <dbReference type="ARBA" id="ARBA00017468"/>
    </source>
</evidence>
<accession>A0A232EUX3</accession>
<proteinExistence type="inferred from homology"/>
<comment type="caution">
    <text evidence="9">The sequence shown here is derived from an EMBL/GenBank/DDBJ whole genome shotgun (WGS) entry which is preliminary data.</text>
</comment>
<protein>
    <recommendedName>
        <fullName evidence="4">UDP-N-acetylglucosamine transferase subunit ALG13</fullName>
        <ecNumber evidence="3">2.4.1.141</ecNumber>
    </recommendedName>
</protein>
<dbReference type="EMBL" id="NNAY01002080">
    <property type="protein sequence ID" value="OXU22138.1"/>
    <property type="molecule type" value="Genomic_DNA"/>
</dbReference>
<keyword evidence="5" id="KW-0328">Glycosyltransferase</keyword>
<dbReference type="STRING" id="543379.A0A232EUX3"/>
<sequence length="167" mass="18567">MQPKRIFVTVGTTKFDELIKTVTNNDVLKELNDKGYNELVLQIGKTDIEPDCTPRCGFSHIEAFKLSPSLHEAMESADLIISHAGAGSCLEALELAKPLIVVTNDLLMNNHQLELAEQLYKNGHLYYSNCKDLAGLIKSMDLSKLKPFQGDNSKEIANVIDEIMGFQ</sequence>
<dbReference type="Gene3D" id="3.40.50.2000">
    <property type="entry name" value="Glycogen Phosphorylase B"/>
    <property type="match status" value="1"/>
</dbReference>
<evidence type="ECO:0000256" key="7">
    <source>
        <dbReference type="ARBA" id="ARBA00022824"/>
    </source>
</evidence>
<evidence type="ECO:0000256" key="2">
    <source>
        <dbReference type="ARBA" id="ARBA00006962"/>
    </source>
</evidence>
<dbReference type="SUPFAM" id="SSF53756">
    <property type="entry name" value="UDP-Glycosyltransferase/glycogen phosphorylase"/>
    <property type="match status" value="1"/>
</dbReference>
<feature type="domain" description="Glycosyl transferase family 28 C-terminal" evidence="8">
    <location>
        <begin position="6"/>
        <end position="153"/>
    </location>
</feature>
<evidence type="ECO:0000256" key="5">
    <source>
        <dbReference type="ARBA" id="ARBA00022676"/>
    </source>
</evidence>
<name>A0A232EUX3_9HYME</name>
<reference evidence="9 10" key="1">
    <citation type="journal article" date="2017" name="Curr. Biol.">
        <title>The Evolution of Venom by Co-option of Single-Copy Genes.</title>
        <authorList>
            <person name="Martinson E.O."/>
            <person name="Mrinalini"/>
            <person name="Kelkar Y.D."/>
            <person name="Chang C.H."/>
            <person name="Werren J.H."/>
        </authorList>
    </citation>
    <scope>NUCLEOTIDE SEQUENCE [LARGE SCALE GENOMIC DNA]</scope>
    <source>
        <strain evidence="9 10">Alberta</strain>
        <tissue evidence="9">Whole body</tissue>
    </source>
</reference>
<dbReference type="PANTHER" id="PTHR12867">
    <property type="entry name" value="GLYCOSYL TRANSFERASE-RELATED"/>
    <property type="match status" value="1"/>
</dbReference>
<dbReference type="InterPro" id="IPR039042">
    <property type="entry name" value="Alg13-like"/>
</dbReference>
<keyword evidence="7" id="KW-0256">Endoplasmic reticulum</keyword>
<evidence type="ECO:0000256" key="3">
    <source>
        <dbReference type="ARBA" id="ARBA00012614"/>
    </source>
</evidence>
<evidence type="ECO:0000256" key="6">
    <source>
        <dbReference type="ARBA" id="ARBA00022679"/>
    </source>
</evidence>
<keyword evidence="6" id="KW-0808">Transferase</keyword>
<dbReference type="GO" id="GO:0006488">
    <property type="term" value="P:dolichol-linked oligosaccharide biosynthetic process"/>
    <property type="evidence" value="ECO:0007669"/>
    <property type="project" value="InterPro"/>
</dbReference>
<comment type="subcellular location">
    <subcellularLocation>
        <location evidence="1">Endoplasmic reticulum</location>
    </subcellularLocation>
</comment>
<gene>
    <name evidence="9" type="ORF">TSAR_004999</name>
</gene>
<evidence type="ECO:0000313" key="9">
    <source>
        <dbReference type="EMBL" id="OXU22138.1"/>
    </source>
</evidence>
<organism evidence="9 10">
    <name type="scientific">Trichomalopsis sarcophagae</name>
    <dbReference type="NCBI Taxonomy" id="543379"/>
    <lineage>
        <taxon>Eukaryota</taxon>
        <taxon>Metazoa</taxon>
        <taxon>Ecdysozoa</taxon>
        <taxon>Arthropoda</taxon>
        <taxon>Hexapoda</taxon>
        <taxon>Insecta</taxon>
        <taxon>Pterygota</taxon>
        <taxon>Neoptera</taxon>
        <taxon>Endopterygota</taxon>
        <taxon>Hymenoptera</taxon>
        <taxon>Apocrita</taxon>
        <taxon>Proctotrupomorpha</taxon>
        <taxon>Chalcidoidea</taxon>
        <taxon>Pteromalidae</taxon>
        <taxon>Pteromalinae</taxon>
        <taxon>Trichomalopsis</taxon>
    </lineage>
</organism>
<evidence type="ECO:0000313" key="10">
    <source>
        <dbReference type="Proteomes" id="UP000215335"/>
    </source>
</evidence>
<dbReference type="Proteomes" id="UP000215335">
    <property type="component" value="Unassembled WGS sequence"/>
</dbReference>
<keyword evidence="10" id="KW-1185">Reference proteome</keyword>
<comment type="similarity">
    <text evidence="2">Belongs to the glycosyltransferase 28 family.</text>
</comment>
<dbReference type="GO" id="GO:0005783">
    <property type="term" value="C:endoplasmic reticulum"/>
    <property type="evidence" value="ECO:0007669"/>
    <property type="project" value="UniProtKB-SubCell"/>
</dbReference>